<evidence type="ECO:0000313" key="4">
    <source>
        <dbReference type="Proteomes" id="UP000683360"/>
    </source>
</evidence>
<reference evidence="3" key="1">
    <citation type="submission" date="2021-03" db="EMBL/GenBank/DDBJ databases">
        <authorList>
            <person name="Bekaert M."/>
        </authorList>
    </citation>
    <scope>NUCLEOTIDE SEQUENCE</scope>
</reference>
<keyword evidence="4" id="KW-1185">Reference proteome</keyword>
<sequence>MCGRKKHTHKKSTDRINTMDCKNTNMSDQRENTAQEVEILENWPLSSPSETSAAMMRKFSNGERPVKYKDAAVFDHCRLRNIYVTLNAERYPAVDYNAAFNENRIARVFKEAFDFRKKFYMDSLLSNGGINPSDFIDLYPLFVIDVSHQSECLKESTVDIQIRAEFARNVPANTEASALIISDRILQFQSRR</sequence>
<evidence type="ECO:0000313" key="3">
    <source>
        <dbReference type="EMBL" id="CAG2229775.1"/>
    </source>
</evidence>
<feature type="domain" description="Double jelly roll-like" evidence="2">
    <location>
        <begin position="59"/>
        <end position="186"/>
    </location>
</feature>
<dbReference type="Pfam" id="PF21738">
    <property type="entry name" value="DJR-like_dom"/>
    <property type="match status" value="1"/>
</dbReference>
<accession>A0A8S3TLF8</accession>
<dbReference type="Proteomes" id="UP000683360">
    <property type="component" value="Unassembled WGS sequence"/>
</dbReference>
<gene>
    <name evidence="3" type="ORF">MEDL_42750</name>
</gene>
<feature type="compositionally biased region" description="Basic residues" evidence="1">
    <location>
        <begin position="1"/>
        <end position="12"/>
    </location>
</feature>
<comment type="caution">
    <text evidence="3">The sequence shown here is derived from an EMBL/GenBank/DDBJ whole genome shotgun (WGS) entry which is preliminary data.</text>
</comment>
<dbReference type="InterPro" id="IPR049512">
    <property type="entry name" value="DJR-like_dom"/>
</dbReference>
<protein>
    <recommendedName>
        <fullName evidence="2">Double jelly roll-like domain-containing protein</fullName>
    </recommendedName>
</protein>
<dbReference type="PANTHER" id="PTHR36159:SF1">
    <property type="entry name" value="RETROVIRUS-RELATED POL POLYPROTEIN FROM TRANSPOSON 412-LIKE PROTEIN"/>
    <property type="match status" value="1"/>
</dbReference>
<proteinExistence type="predicted"/>
<organism evidence="3 4">
    <name type="scientific">Mytilus edulis</name>
    <name type="common">Blue mussel</name>
    <dbReference type="NCBI Taxonomy" id="6550"/>
    <lineage>
        <taxon>Eukaryota</taxon>
        <taxon>Metazoa</taxon>
        <taxon>Spiralia</taxon>
        <taxon>Lophotrochozoa</taxon>
        <taxon>Mollusca</taxon>
        <taxon>Bivalvia</taxon>
        <taxon>Autobranchia</taxon>
        <taxon>Pteriomorphia</taxon>
        <taxon>Mytilida</taxon>
        <taxon>Mytiloidea</taxon>
        <taxon>Mytilidae</taxon>
        <taxon>Mytilinae</taxon>
        <taxon>Mytilus</taxon>
    </lineage>
</organism>
<evidence type="ECO:0000259" key="2">
    <source>
        <dbReference type="Pfam" id="PF21738"/>
    </source>
</evidence>
<feature type="region of interest" description="Disordered" evidence="1">
    <location>
        <begin position="1"/>
        <end position="26"/>
    </location>
</feature>
<evidence type="ECO:0000256" key="1">
    <source>
        <dbReference type="SAM" id="MobiDB-lite"/>
    </source>
</evidence>
<dbReference type="EMBL" id="CAJPWZ010002038">
    <property type="protein sequence ID" value="CAG2229775.1"/>
    <property type="molecule type" value="Genomic_DNA"/>
</dbReference>
<dbReference type="PANTHER" id="PTHR36159">
    <property type="entry name" value="PROTEIN CBG23766"/>
    <property type="match status" value="1"/>
</dbReference>
<dbReference type="OrthoDB" id="7691951at2759"/>
<dbReference type="AlphaFoldDB" id="A0A8S3TLF8"/>
<name>A0A8S3TLF8_MYTED</name>